<feature type="compositionally biased region" description="Low complexity" evidence="1">
    <location>
        <begin position="661"/>
        <end position="678"/>
    </location>
</feature>
<feature type="compositionally biased region" description="Low complexity" evidence="1">
    <location>
        <begin position="639"/>
        <end position="651"/>
    </location>
</feature>
<feature type="compositionally biased region" description="Low complexity" evidence="1">
    <location>
        <begin position="622"/>
        <end position="631"/>
    </location>
</feature>
<feature type="compositionally biased region" description="Polar residues" evidence="1">
    <location>
        <begin position="514"/>
        <end position="529"/>
    </location>
</feature>
<dbReference type="STRING" id="576137.A0A1L7XP67"/>
<evidence type="ECO:0000313" key="3">
    <source>
        <dbReference type="Proteomes" id="UP000184330"/>
    </source>
</evidence>
<name>A0A1L7XP67_9HELO</name>
<protein>
    <submittedName>
        <fullName evidence="2">Uncharacterized protein</fullName>
    </submittedName>
</protein>
<gene>
    <name evidence="2" type="ORF">PAC_16724</name>
</gene>
<reference evidence="2 3" key="1">
    <citation type="submission" date="2016-03" db="EMBL/GenBank/DDBJ databases">
        <authorList>
            <person name="Ploux O."/>
        </authorList>
    </citation>
    <scope>NUCLEOTIDE SEQUENCE [LARGE SCALE GENOMIC DNA]</scope>
    <source>
        <strain evidence="2 3">UAMH 11012</strain>
    </source>
</reference>
<evidence type="ECO:0000313" key="2">
    <source>
        <dbReference type="EMBL" id="CZR66823.1"/>
    </source>
</evidence>
<feature type="compositionally biased region" description="Polar residues" evidence="1">
    <location>
        <begin position="604"/>
        <end position="617"/>
    </location>
</feature>
<feature type="region of interest" description="Disordered" evidence="1">
    <location>
        <begin position="589"/>
        <end position="696"/>
    </location>
</feature>
<feature type="compositionally biased region" description="Basic and acidic residues" evidence="1">
    <location>
        <begin position="536"/>
        <end position="555"/>
    </location>
</feature>
<organism evidence="2 3">
    <name type="scientific">Phialocephala subalpina</name>
    <dbReference type="NCBI Taxonomy" id="576137"/>
    <lineage>
        <taxon>Eukaryota</taxon>
        <taxon>Fungi</taxon>
        <taxon>Dikarya</taxon>
        <taxon>Ascomycota</taxon>
        <taxon>Pezizomycotina</taxon>
        <taxon>Leotiomycetes</taxon>
        <taxon>Helotiales</taxon>
        <taxon>Mollisiaceae</taxon>
        <taxon>Phialocephala</taxon>
        <taxon>Phialocephala fortinii species complex</taxon>
    </lineage>
</organism>
<feature type="compositionally biased region" description="Polar residues" evidence="1">
    <location>
        <begin position="558"/>
        <end position="577"/>
    </location>
</feature>
<dbReference type="EMBL" id="FJOG01000040">
    <property type="protein sequence ID" value="CZR66823.1"/>
    <property type="molecule type" value="Genomic_DNA"/>
</dbReference>
<keyword evidence="3" id="KW-1185">Reference proteome</keyword>
<dbReference type="Proteomes" id="UP000184330">
    <property type="component" value="Unassembled WGS sequence"/>
</dbReference>
<dbReference type="AlphaFoldDB" id="A0A1L7XP67"/>
<evidence type="ECO:0000256" key="1">
    <source>
        <dbReference type="SAM" id="MobiDB-lite"/>
    </source>
</evidence>
<feature type="region of interest" description="Disordered" evidence="1">
    <location>
        <begin position="507"/>
        <end position="577"/>
    </location>
</feature>
<sequence>MSHQDLAAVWSTLHCRADIDNILQELIGRYFLDVSELTSDRGLFRATAFSHVVALRTIFDLQRTYMQSPHLSFESRTSLLNPDILFSAIKHILGVKISAFCAHDGLPNHDAYCSFIGQALVSGTRALHLHKRRLSLAEYEAVIDKFKQAWGHETLRGVDHFSINVFCQRMLTELSNNEYNHGLSTPACGVIRLQDFYYGLYPLDDDVNAFLLAAKTAIKTSRSSADWFYCALVLYDISWATIAAMIQMCMDNQYYKGLNHSGLARDTALLTLSPRFKMLDHLFKDSTPSPPPGELEWAYEQTQTMLCMAIRAKCFGQECFCLGAHSKYLLELVTLPSEPSSENLLTIIVPVGTTHFHGSFQEYNQTLGENLVTLEARHNILPDVSKELLAFSQKIVDYTNEWCPGIPKSVGYDHRTSTTPDDIYIVNCPELHPVPGKIILPSIEENTSTRPQHANLSPDDIGLLKDVPSRTGCGQCSHYSVTTSARKIEPLSRMSIYIQEKLKERRKMLRTKGDSTTKGPSTAPSSPQSGRAMLSRRHEPLNVPRRSQEPLRHELPTIVNTLPSIRENTLSPTSPETATRLHRSLMGNVDMHGSDLISPAKPSSPATTYVGSSSALSHCSDPLSRPSSRTFSPPPFPTPEETTNLPEVVVPDISKLSSPTSPRSIPSDASSSIFQSPSRKWPFRSRRGPKGASNIPTATFFTSGRTLLLWNDRGACSYDLQNMLAISHRIITPGDILLAAGGTRKSGIVIGNGPIILLRIFQGSTQAPIHEMEIEQVPFVMALSSNDHYLAMKFGNYVRILDTLSGAFFHHKLPPQSGRSGPKDHLVTFSTDCLSFAAATRFEPEKVVTYFCECQNPSNGGFVESSAPFGLVGDDGLSSIVVSDNSALLTTFTEKGYPAYLTLLGGRSSSRVLRDKNQQVGSRIHSTALCATGQNLALLNDRNEIFWIESPFGKERAPTRVGSIKREKSVKREVEIAMPNSDEVLVFWIYKGKGILVTMGRGGGKSKPLELDIDLDHLLESE</sequence>
<accession>A0A1L7XP67</accession>
<dbReference type="OrthoDB" id="5411560at2759"/>
<proteinExistence type="predicted"/>